<dbReference type="STRING" id="1210046.B277_13909"/>
<reference evidence="2 4" key="2">
    <citation type="journal article" date="2012" name="J. Bacteriol.">
        <title>Genome Sequence of Janibacter hoylei MTCC8307, Isolated from the Stratospheric Air.</title>
        <authorList>
            <person name="Pawar S.P."/>
            <person name="Dhotre D.P."/>
            <person name="Shetty S.A."/>
            <person name="Chowdhury S.P."/>
            <person name="Chaudhari B.L."/>
            <person name="Shouche Y.S."/>
        </authorList>
    </citation>
    <scope>NUCLEOTIDE SEQUENCE [LARGE SCALE GENOMIC DNA]</scope>
    <source>
        <strain evidence="2 4">PVAS-1</strain>
    </source>
</reference>
<organism evidence="2 4">
    <name type="scientific">Janibacter hoylei PVAS-1</name>
    <dbReference type="NCBI Taxonomy" id="1210046"/>
    <lineage>
        <taxon>Bacteria</taxon>
        <taxon>Bacillati</taxon>
        <taxon>Actinomycetota</taxon>
        <taxon>Actinomycetes</taxon>
        <taxon>Micrococcales</taxon>
        <taxon>Intrasporangiaceae</taxon>
        <taxon>Janibacter</taxon>
    </lineage>
</organism>
<gene>
    <name evidence="2" type="ORF">B277_13909</name>
    <name evidence="3" type="ORF">CWN80_08830</name>
</gene>
<protein>
    <recommendedName>
        <fullName evidence="1">Aminoglycoside phosphotransferase domain-containing protein</fullName>
    </recommendedName>
</protein>
<evidence type="ECO:0000259" key="1">
    <source>
        <dbReference type="Pfam" id="PF01636"/>
    </source>
</evidence>
<dbReference type="OrthoDB" id="7842280at2"/>
<sequence>MTPFDEVRRTVTGHGLELVRAHPRRDRLHLDLRGPDRQRVIGQWIDDATEATRVADATPGRVERLGSRLVLQHDGADRRLPALADLVAGGAELVVHRPERRAVVRYQRGDGYVYTKVVRPSRTAELVRRVRAAAAVPGLSAPEVTQWDEAGGTIVLTTLPGQTLHDLLTGVVPAVVATEVGRAVRTLHSAATAPDGTTTHDLAAEVDATRALLDLARTHRALQPREALVVDRRIAAAAATIAALARPAAPSLLHRDLHDKQLLVDGASIGMLDVDTLGLGDPALDLGNLLAHLDLRVRQGWTQRETAAAVEQGVLDGYVPDDRTRAATAGYRALAAARLEALYAFRPGDLPGGGQPAK</sequence>
<dbReference type="Proteomes" id="UP000288711">
    <property type="component" value="Unassembled WGS sequence"/>
</dbReference>
<dbReference type="RefSeq" id="WP_007929082.1">
    <property type="nucleotide sequence ID" value="NZ_ALWX01000068.1"/>
</dbReference>
<dbReference type="eggNOG" id="COG3173">
    <property type="taxonomic scope" value="Bacteria"/>
</dbReference>
<dbReference type="AlphaFoldDB" id="K1E4J3"/>
<dbReference type="Pfam" id="PF01636">
    <property type="entry name" value="APH"/>
    <property type="match status" value="1"/>
</dbReference>
<comment type="caution">
    <text evidence="2">The sequence shown here is derived from an EMBL/GenBank/DDBJ whole genome shotgun (WGS) entry which is preliminary data.</text>
</comment>
<keyword evidence="5" id="KW-1185">Reference proteome</keyword>
<dbReference type="Gene3D" id="3.90.1200.10">
    <property type="match status" value="1"/>
</dbReference>
<dbReference type="PATRIC" id="fig|1210046.3.peg.2670"/>
<accession>K1E4J3</accession>
<reference evidence="3 5" key="1">
    <citation type="journal article" date="2009" name="Int. J. Syst. Evol. Microbiol.">
        <title>Janibacter hoylei sp. nov., Bacillus isronensis sp. nov. and Bacillus aryabhattai sp. nov., isolated from cryotubes used for collecting air from the upper atmosphere.</title>
        <authorList>
            <person name="Shivaji S."/>
            <person name="Chaturvedi P."/>
            <person name="Begum Z."/>
            <person name="Pindi P.K."/>
            <person name="Manorama R."/>
            <person name="Padmanaban D.A."/>
            <person name="Shouche Y.S."/>
            <person name="Pawar S."/>
            <person name="Vaishampayan P."/>
            <person name="Dutt C.B."/>
            <person name="Datta G.N."/>
            <person name="Manchanda R.K."/>
            <person name="Rao U.R."/>
            <person name="Bhargava P.M."/>
            <person name="Narlikar J.V."/>
        </authorList>
    </citation>
    <scope>NUCLEOTIDE SEQUENCE [LARGE SCALE GENOMIC DNA]</scope>
    <source>
        <strain evidence="3 5">PVAS-1</strain>
    </source>
</reference>
<evidence type="ECO:0000313" key="3">
    <source>
        <dbReference type="EMBL" id="RWU83821.1"/>
    </source>
</evidence>
<dbReference type="InterPro" id="IPR002575">
    <property type="entry name" value="Aminoglycoside_PTrfase"/>
</dbReference>
<evidence type="ECO:0000313" key="2">
    <source>
        <dbReference type="EMBL" id="EKA60257.1"/>
    </source>
</evidence>
<reference evidence="3" key="3">
    <citation type="submission" date="2017-11" db="EMBL/GenBank/DDBJ databases">
        <authorList>
            <person name="Seuylemezian A."/>
            <person name="Cooper K."/>
            <person name="Vaishampayan P."/>
        </authorList>
    </citation>
    <scope>NUCLEOTIDE SEQUENCE</scope>
    <source>
        <strain evidence="3">PVAS-1</strain>
    </source>
</reference>
<evidence type="ECO:0000313" key="4">
    <source>
        <dbReference type="Proteomes" id="UP000004474"/>
    </source>
</evidence>
<feature type="domain" description="Aminoglycoside phosphotransferase" evidence="1">
    <location>
        <begin position="122"/>
        <end position="302"/>
    </location>
</feature>
<name>K1E4J3_9MICO</name>
<dbReference type="Proteomes" id="UP000004474">
    <property type="component" value="Unassembled WGS sequence"/>
</dbReference>
<proteinExistence type="predicted"/>
<dbReference type="EMBL" id="PIPF01000007">
    <property type="protein sequence ID" value="RWU83821.1"/>
    <property type="molecule type" value="Genomic_DNA"/>
</dbReference>
<evidence type="ECO:0000313" key="5">
    <source>
        <dbReference type="Proteomes" id="UP000288711"/>
    </source>
</evidence>
<dbReference type="InterPro" id="IPR011009">
    <property type="entry name" value="Kinase-like_dom_sf"/>
</dbReference>
<dbReference type="SUPFAM" id="SSF56112">
    <property type="entry name" value="Protein kinase-like (PK-like)"/>
    <property type="match status" value="1"/>
</dbReference>
<dbReference type="EMBL" id="ALWX01000068">
    <property type="protein sequence ID" value="EKA60257.1"/>
    <property type="molecule type" value="Genomic_DNA"/>
</dbReference>